<feature type="compositionally biased region" description="Polar residues" evidence="1">
    <location>
        <begin position="786"/>
        <end position="795"/>
    </location>
</feature>
<accession>A0A6P4JN94</accession>
<organism evidence="3 4">
    <name type="scientific">Drosophila kikkawai</name>
    <name type="common">Fruit fly</name>
    <dbReference type="NCBI Taxonomy" id="30033"/>
    <lineage>
        <taxon>Eukaryota</taxon>
        <taxon>Metazoa</taxon>
        <taxon>Ecdysozoa</taxon>
        <taxon>Arthropoda</taxon>
        <taxon>Hexapoda</taxon>
        <taxon>Insecta</taxon>
        <taxon>Pterygota</taxon>
        <taxon>Neoptera</taxon>
        <taxon>Endopterygota</taxon>
        <taxon>Diptera</taxon>
        <taxon>Brachycera</taxon>
        <taxon>Muscomorpha</taxon>
        <taxon>Ephydroidea</taxon>
        <taxon>Drosophilidae</taxon>
        <taxon>Drosophila</taxon>
        <taxon>Sophophora</taxon>
    </lineage>
</organism>
<keyword evidence="3" id="KW-1185">Reference proteome</keyword>
<feature type="compositionally biased region" description="Pro residues" evidence="1">
    <location>
        <begin position="821"/>
        <end position="832"/>
    </location>
</feature>
<dbReference type="AlphaFoldDB" id="A0A6P4JN94"/>
<evidence type="ECO:0000256" key="1">
    <source>
        <dbReference type="SAM" id="MobiDB-lite"/>
    </source>
</evidence>
<dbReference type="InterPro" id="IPR032675">
    <property type="entry name" value="LRR_dom_sf"/>
</dbReference>
<dbReference type="SUPFAM" id="SSF51126">
    <property type="entry name" value="Pectin lyase-like"/>
    <property type="match status" value="1"/>
</dbReference>
<protein>
    <submittedName>
        <fullName evidence="4">Uncharacterized protein be</fullName>
    </submittedName>
</protein>
<dbReference type="Gene3D" id="3.80.10.10">
    <property type="entry name" value="Ribonuclease Inhibitor"/>
    <property type="match status" value="1"/>
</dbReference>
<evidence type="ECO:0000313" key="3">
    <source>
        <dbReference type="Proteomes" id="UP001652661"/>
    </source>
</evidence>
<dbReference type="RefSeq" id="XP_017036163.1">
    <property type="nucleotide sequence ID" value="XM_017180674.3"/>
</dbReference>
<dbReference type="Proteomes" id="UP001652661">
    <property type="component" value="Chromosome X"/>
</dbReference>
<evidence type="ECO:0000256" key="2">
    <source>
        <dbReference type="SAM" id="SignalP"/>
    </source>
</evidence>
<feature type="chain" id="PRO_5027836247" evidence="2">
    <location>
        <begin position="27"/>
        <end position="885"/>
    </location>
</feature>
<feature type="signal peptide" evidence="2">
    <location>
        <begin position="1"/>
        <end position="26"/>
    </location>
</feature>
<sequence>MTPTSKMQILCLTVILWLLRFQSIFAYVNLYNRLPGYAQTSSGGQDFLSGHHPHSSSAAGAAVQQQQQQQQPVNQENLCSHCACTHLKAICDFQLNKTLSPDWDSKYRVPVKIKSIEVYLRPSIEFRLFQNFFQDNQVNYFGVNGVKDNDRVEVTQNAFSRNKGGFPNIEFRKVSRVYLQEKTLSAVEFKLLVEDTELLVVFANAFTMANLDCTFRRIKDLQLNEKAFSHGGAQNGINLRVEDSNIDEIGRFDLSMSKVSFVRCNIGTIGRNAFDVTKIKELSFEQCNITTIKAQALTDKLHSENVSFVSTVIGTIEGEAINQSGITTLTLRGNTIDKIQSGAIRITAVDTFIRNNTVRHMEPNWLNVVMASQVEIENNRFGHFSRFEVNSAPIGALNCSFANNQLEDPQHGSLNFSRCGVHRIRVGRICSCDAKAWLKTLTDHDLDSEILCPLKSEDRSCFNATTVDRRRFEHEACGGNGTRHCSEGLWMTQSESDQLSGTASLLSIKWISCIVVGVTLILSLVIYLGIVCVTRLRPSGGGQARMKKCAFAEETKRQLLLAAEKLSENDQTRKAINKLIKNGPFTEDECFKRTCEIVQNIPHKSSSIKDLLSNHLLECHESGSPMSASGGGDYGMSTIGAGGSVDHHHHHHISAPSAPSAFECGDYDQDEPIYQEPDQQQHPLIPSEYSELPPPAEDPYSEPFNATNANDMPPAYQYATPLRHPRPQPPTTTTVCYASPVWRSTPSATPTSRPPSGAGAGTGTGAVAPRHVRDLRQDLEAMPQFHPNQLTSARNQRQLQQNYPQPQPQAQSQSQSQSQPQPLPQPHPPPYSQPGIRRHRSRQSFECLDGAASLAAMEHMDSGSDHSGGSDVTVQITDVIDYADA</sequence>
<feature type="region of interest" description="Disordered" evidence="1">
    <location>
        <begin position="623"/>
        <end position="766"/>
    </location>
</feature>
<proteinExistence type="predicted"/>
<reference evidence="4" key="1">
    <citation type="submission" date="2025-08" db="UniProtKB">
        <authorList>
            <consortium name="RefSeq"/>
        </authorList>
    </citation>
    <scope>IDENTIFICATION</scope>
    <source>
        <strain evidence="4">14028-0561.14</strain>
        <tissue evidence="4">Whole fly</tissue>
    </source>
</reference>
<feature type="compositionally biased region" description="Low complexity" evidence="1">
    <location>
        <begin position="743"/>
        <end position="757"/>
    </location>
</feature>
<gene>
    <name evidence="4" type="primary">be</name>
</gene>
<name>A0A6P4JN94_DROKI</name>
<feature type="region of interest" description="Disordered" evidence="1">
    <location>
        <begin position="784"/>
        <end position="850"/>
    </location>
</feature>
<dbReference type="InterPro" id="IPR011050">
    <property type="entry name" value="Pectin_lyase_fold/virulence"/>
</dbReference>
<feature type="compositionally biased region" description="Low complexity" evidence="1">
    <location>
        <begin position="796"/>
        <end position="820"/>
    </location>
</feature>
<keyword evidence="2" id="KW-0732">Signal</keyword>
<dbReference type="OrthoDB" id="8185041at2759"/>
<evidence type="ECO:0000313" key="4">
    <source>
        <dbReference type="RefSeq" id="XP_017036163.1"/>
    </source>
</evidence>